<evidence type="ECO:0000313" key="3">
    <source>
        <dbReference type="EMBL" id="RHA86780.1"/>
    </source>
</evidence>
<dbReference type="Proteomes" id="UP000286077">
    <property type="component" value="Unassembled WGS sequence"/>
</dbReference>
<evidence type="ECO:0000313" key="6">
    <source>
        <dbReference type="Proteomes" id="UP000284990"/>
    </source>
</evidence>
<proteinExistence type="predicted"/>
<protein>
    <submittedName>
        <fullName evidence="4">Uncharacterized protein</fullName>
    </submittedName>
</protein>
<evidence type="ECO:0000313" key="5">
    <source>
        <dbReference type="Proteomes" id="UP000284548"/>
    </source>
</evidence>
<sequence>MQDVRLIFEILVSMLLCVCLILLAVSRYRQKKKREEPERKEMDLIDFFSLGGVAYYWNKGGKQQKCYTYEEFLKIKADYVELWLNQNRYIFNSQLDCDDI</sequence>
<organism evidence="4 5">
    <name type="scientific">Segatella copri</name>
    <dbReference type="NCBI Taxonomy" id="165179"/>
    <lineage>
        <taxon>Bacteria</taxon>
        <taxon>Pseudomonadati</taxon>
        <taxon>Bacteroidota</taxon>
        <taxon>Bacteroidia</taxon>
        <taxon>Bacteroidales</taxon>
        <taxon>Prevotellaceae</taxon>
        <taxon>Segatella</taxon>
    </lineage>
</organism>
<dbReference type="AlphaFoldDB" id="A0A3R6EH43"/>
<feature type="transmembrane region" description="Helical" evidence="1">
    <location>
        <begin position="6"/>
        <end position="25"/>
    </location>
</feature>
<name>A0A3R6EH43_9BACT</name>
<reference evidence="5 6" key="1">
    <citation type="submission" date="2018-08" db="EMBL/GenBank/DDBJ databases">
        <title>A genome reference for cultivated species of the human gut microbiota.</title>
        <authorList>
            <person name="Zou Y."/>
            <person name="Xue W."/>
            <person name="Luo G."/>
        </authorList>
    </citation>
    <scope>NUCLEOTIDE SEQUENCE [LARGE SCALE GENOMIC DNA]</scope>
    <source>
        <strain evidence="2 7">AF11-14</strain>
        <strain evidence="4 5">AM16-54</strain>
        <strain evidence="3 6">AM42-23AC</strain>
    </source>
</reference>
<dbReference type="RefSeq" id="WP_118140821.1">
    <property type="nucleotide sequence ID" value="NZ_JAQEAK010000069.1"/>
</dbReference>
<keyword evidence="1" id="KW-1133">Transmembrane helix</keyword>
<evidence type="ECO:0000313" key="4">
    <source>
        <dbReference type="EMBL" id="RHH85254.1"/>
    </source>
</evidence>
<comment type="caution">
    <text evidence="4">The sequence shown here is derived from an EMBL/GenBank/DDBJ whole genome shotgun (WGS) entry which is preliminary data.</text>
</comment>
<dbReference type="EMBL" id="QSFW01000014">
    <property type="protein sequence ID" value="RHA86780.1"/>
    <property type="molecule type" value="Genomic_DNA"/>
</dbReference>
<evidence type="ECO:0000313" key="2">
    <source>
        <dbReference type="EMBL" id="RGW66571.1"/>
    </source>
</evidence>
<keyword evidence="1" id="KW-0812">Transmembrane</keyword>
<dbReference type="Proteomes" id="UP000284990">
    <property type="component" value="Unassembled WGS sequence"/>
</dbReference>
<dbReference type="EMBL" id="QSAQ01000031">
    <property type="protein sequence ID" value="RGW66571.1"/>
    <property type="molecule type" value="Genomic_DNA"/>
</dbReference>
<evidence type="ECO:0000256" key="1">
    <source>
        <dbReference type="SAM" id="Phobius"/>
    </source>
</evidence>
<gene>
    <name evidence="4" type="ORF">DW192_00545</name>
    <name evidence="3" type="ORF">DW916_07905</name>
    <name evidence="2" type="ORF">DWV60_11610</name>
</gene>
<evidence type="ECO:0000313" key="7">
    <source>
        <dbReference type="Proteomes" id="UP000286077"/>
    </source>
</evidence>
<accession>A0A3R6EH43</accession>
<dbReference type="EMBL" id="QRKB01000001">
    <property type="protein sequence ID" value="RHH85254.1"/>
    <property type="molecule type" value="Genomic_DNA"/>
</dbReference>
<dbReference type="Proteomes" id="UP000284548">
    <property type="component" value="Unassembled WGS sequence"/>
</dbReference>
<keyword evidence="1" id="KW-0472">Membrane</keyword>